<dbReference type="SUPFAM" id="SSF53697">
    <property type="entry name" value="SIS domain"/>
    <property type="match status" value="1"/>
</dbReference>
<dbReference type="InterPro" id="IPR035474">
    <property type="entry name" value="SIS_Kpsf"/>
</dbReference>
<dbReference type="EMBL" id="QEWH01000069">
    <property type="protein sequence ID" value="RBA45416.1"/>
    <property type="molecule type" value="Genomic_DNA"/>
</dbReference>
<dbReference type="Gene3D" id="3.10.580.10">
    <property type="entry name" value="CBS-domain"/>
    <property type="match status" value="1"/>
</dbReference>
<dbReference type="PROSITE" id="PS51371">
    <property type="entry name" value="CBS"/>
    <property type="match status" value="2"/>
</dbReference>
<reference evidence="5 6" key="1">
    <citation type="submission" date="2018-04" db="EMBL/GenBank/DDBJ databases">
        <title>Acinetobacter junii Genome sequencing and assembly.</title>
        <authorList>
            <person name="Su J."/>
            <person name="Rensing C."/>
            <person name="Mazhar H.S."/>
        </authorList>
    </citation>
    <scope>NUCLEOTIDE SEQUENCE [LARGE SCALE GENOMIC DNA]</scope>
    <source>
        <strain evidence="5 6">SC22</strain>
    </source>
</reference>
<dbReference type="RefSeq" id="WP_004913362.1">
    <property type="nucleotide sequence ID" value="NZ_BBOS01000038.1"/>
</dbReference>
<dbReference type="SMART" id="SM00116">
    <property type="entry name" value="CBS"/>
    <property type="match status" value="2"/>
</dbReference>
<dbReference type="Pfam" id="PF01380">
    <property type="entry name" value="SIS"/>
    <property type="match status" value="1"/>
</dbReference>
<evidence type="ECO:0000256" key="3">
    <source>
        <dbReference type="ARBA" id="ARBA00023122"/>
    </source>
</evidence>
<comment type="caution">
    <text evidence="5">The sequence shown here is derived from an EMBL/GenBank/DDBJ whole genome shotgun (WGS) entry which is preliminary data.</text>
</comment>
<keyword evidence="4 5" id="KW-0413">Isomerase</keyword>
<comment type="similarity">
    <text evidence="1 4">Belongs to the SIS family. GutQ/KpsF subfamily.</text>
</comment>
<dbReference type="GO" id="GO:0097367">
    <property type="term" value="F:carbohydrate derivative binding"/>
    <property type="evidence" value="ECO:0007669"/>
    <property type="project" value="InterPro"/>
</dbReference>
<comment type="catalytic activity">
    <reaction evidence="4">
        <text>D-arabinose 5-phosphate = D-ribulose 5-phosphate</text>
        <dbReference type="Rhea" id="RHEA:23104"/>
        <dbReference type="ChEBI" id="CHEBI:57693"/>
        <dbReference type="ChEBI" id="CHEBI:58121"/>
        <dbReference type="EC" id="5.3.1.13"/>
    </reaction>
</comment>
<dbReference type="EC" id="5.3.1.13" evidence="4"/>
<protein>
    <recommendedName>
        <fullName evidence="4">Arabinose 5-phosphate isomerase</fullName>
        <shortName evidence="4">API</shortName>
        <ecNumber evidence="4">5.3.1.13</ecNumber>
    </recommendedName>
</protein>
<dbReference type="PIRSF" id="PIRSF004692">
    <property type="entry name" value="KdsD_KpsF"/>
    <property type="match status" value="1"/>
</dbReference>
<dbReference type="CDD" id="cd04604">
    <property type="entry name" value="CBS_pair_SIS_assoc"/>
    <property type="match status" value="1"/>
</dbReference>
<dbReference type="NCBIfam" id="TIGR00393">
    <property type="entry name" value="kpsF"/>
    <property type="match status" value="1"/>
</dbReference>
<dbReference type="InterPro" id="IPR050986">
    <property type="entry name" value="GutQ/KpsF_isomerases"/>
</dbReference>
<dbReference type="AlphaFoldDB" id="A0A365PHZ1"/>
<dbReference type="CDD" id="cd05014">
    <property type="entry name" value="SIS_Kpsf"/>
    <property type="match status" value="1"/>
</dbReference>
<organism evidence="5 6">
    <name type="scientific">Acinetobacter junii</name>
    <dbReference type="NCBI Taxonomy" id="40215"/>
    <lineage>
        <taxon>Bacteria</taxon>
        <taxon>Pseudomonadati</taxon>
        <taxon>Pseudomonadota</taxon>
        <taxon>Gammaproteobacteria</taxon>
        <taxon>Moraxellales</taxon>
        <taxon>Moraxellaceae</taxon>
        <taxon>Acinetobacter</taxon>
    </lineage>
</organism>
<proteinExistence type="inferred from homology"/>
<dbReference type="Pfam" id="PF00571">
    <property type="entry name" value="CBS"/>
    <property type="match status" value="2"/>
</dbReference>
<dbReference type="InterPro" id="IPR001347">
    <property type="entry name" value="SIS_dom"/>
</dbReference>
<dbReference type="InterPro" id="IPR004800">
    <property type="entry name" value="KdsD/KpsF-type"/>
</dbReference>
<keyword evidence="2" id="KW-0677">Repeat</keyword>
<dbReference type="GO" id="GO:1901135">
    <property type="term" value="P:carbohydrate derivative metabolic process"/>
    <property type="evidence" value="ECO:0007669"/>
    <property type="project" value="InterPro"/>
</dbReference>
<dbReference type="PANTHER" id="PTHR42745">
    <property type="match status" value="1"/>
</dbReference>
<dbReference type="PROSITE" id="PS51464">
    <property type="entry name" value="SIS"/>
    <property type="match status" value="1"/>
</dbReference>
<evidence type="ECO:0000313" key="5">
    <source>
        <dbReference type="EMBL" id="RBA45416.1"/>
    </source>
</evidence>
<evidence type="ECO:0000256" key="4">
    <source>
        <dbReference type="PIRNR" id="PIRNR004692"/>
    </source>
</evidence>
<sequence>MSQTINFQKSALETLRVEQQAIEVLATQIDERFDRACEILLQCSGRVVVTGMGKSGHIGRKMAATFASTGTPSFFMHPGEAGHGDLGMLVRGDVLIAISNSGKSDEIMMLMPLIKHLGVPLITISRDDKGPMPQNADVPLTLGAADEACPLGLAPTSSTTATLVLGDALAVALLEARGFTADDFARSHPAGALGKRLLLHVKHLMHTGSELPKVKPDTPMNKVLYEISDKRLGLTTIVDEQDRLLGIFTDGDLRRMIDHQQGFDVNLPVAEVMTKNPLTVSQEARAVEALEKMHERKINQFVVVDDANKVIGVISMHDLIQAGVN</sequence>
<dbReference type="Proteomes" id="UP000253688">
    <property type="component" value="Unassembled WGS sequence"/>
</dbReference>
<dbReference type="PANTHER" id="PTHR42745:SF1">
    <property type="entry name" value="ARABINOSE 5-PHOSPHATE ISOMERASE KDSD"/>
    <property type="match status" value="1"/>
</dbReference>
<dbReference type="InterPro" id="IPR000644">
    <property type="entry name" value="CBS_dom"/>
</dbReference>
<dbReference type="GO" id="GO:0005975">
    <property type="term" value="P:carbohydrate metabolic process"/>
    <property type="evidence" value="ECO:0007669"/>
    <property type="project" value="InterPro"/>
</dbReference>
<evidence type="ECO:0000256" key="1">
    <source>
        <dbReference type="ARBA" id="ARBA00008165"/>
    </source>
</evidence>
<dbReference type="Gene3D" id="3.40.50.10490">
    <property type="entry name" value="Glucose-6-phosphate isomerase like protein, domain 1"/>
    <property type="match status" value="1"/>
</dbReference>
<dbReference type="STRING" id="40215.BVL33_07290"/>
<evidence type="ECO:0000256" key="2">
    <source>
        <dbReference type="ARBA" id="ARBA00022737"/>
    </source>
</evidence>
<dbReference type="InterPro" id="IPR046342">
    <property type="entry name" value="CBS_dom_sf"/>
</dbReference>
<dbReference type="FunFam" id="3.40.50.10490:FF:000011">
    <property type="entry name" value="Arabinose 5-phosphate isomerase"/>
    <property type="match status" value="1"/>
</dbReference>
<gene>
    <name evidence="5" type="ORF">DC346_11890</name>
</gene>
<name>A0A365PHZ1_ACIJU</name>
<dbReference type="GO" id="GO:0019146">
    <property type="term" value="F:arabinose-5-phosphate isomerase activity"/>
    <property type="evidence" value="ECO:0007669"/>
    <property type="project" value="UniProtKB-EC"/>
</dbReference>
<dbReference type="InterPro" id="IPR046348">
    <property type="entry name" value="SIS_dom_sf"/>
</dbReference>
<keyword evidence="3" id="KW-0129">CBS domain</keyword>
<accession>A0A365PHZ1</accession>
<evidence type="ECO:0000313" key="6">
    <source>
        <dbReference type="Proteomes" id="UP000253688"/>
    </source>
</evidence>